<evidence type="ECO:0000256" key="1">
    <source>
        <dbReference type="SAM" id="Phobius"/>
    </source>
</evidence>
<protein>
    <recommendedName>
        <fullName evidence="4">ABC transporter permease</fullName>
    </recommendedName>
</protein>
<keyword evidence="1" id="KW-1133">Transmembrane helix</keyword>
<name>A0ABR5NI07_9GAMM</name>
<keyword evidence="1" id="KW-0472">Membrane</keyword>
<feature type="transmembrane region" description="Helical" evidence="1">
    <location>
        <begin position="295"/>
        <end position="313"/>
    </location>
</feature>
<proteinExistence type="predicted"/>
<feature type="transmembrane region" description="Helical" evidence="1">
    <location>
        <begin position="376"/>
        <end position="396"/>
    </location>
</feature>
<dbReference type="EMBL" id="LDJG01000019">
    <property type="protein sequence ID" value="KRG56104.1"/>
    <property type="molecule type" value="Genomic_DNA"/>
</dbReference>
<accession>A0ABR5NI07</accession>
<dbReference type="PROSITE" id="PS51257">
    <property type="entry name" value="PROKAR_LIPOPROTEIN"/>
    <property type="match status" value="1"/>
</dbReference>
<evidence type="ECO:0008006" key="4">
    <source>
        <dbReference type="Google" id="ProtNLM"/>
    </source>
</evidence>
<feature type="transmembrane region" description="Helical" evidence="1">
    <location>
        <begin position="142"/>
        <end position="159"/>
    </location>
</feature>
<dbReference type="Proteomes" id="UP000050902">
    <property type="component" value="Unassembled WGS sequence"/>
</dbReference>
<evidence type="ECO:0000313" key="3">
    <source>
        <dbReference type="Proteomes" id="UP000050902"/>
    </source>
</evidence>
<keyword evidence="3" id="KW-1185">Reference proteome</keyword>
<feature type="transmembrane region" description="Helical" evidence="1">
    <location>
        <begin position="403"/>
        <end position="424"/>
    </location>
</feature>
<sequence length="464" mass="48992">MTALATRRPSSAATALRTVLAAGTWTNGLLALACVLGVALPWLGIGEEKAAGLGSALAAVLVMFWAMLGGSRLIALSVQATQLRLPRVAGQNLRHAAAALLLAVVAPAILLTLSGTHPLPLNLAILGVGLLAGLFWVSIPPWLVFAMIALGYVPYWLVLWLEPAWTFEPTLAQGLALALLALLAANACCWWRMARRRVPAQGWHTPLALAFANGVQATTARTQQAQYSSALFTQDTPIGHDLHRQPEQALGIALGPGFGRSTFKSVLGSQGPILAVAVFWLLLAQGNQEGPDIPLFFAPLLAISPALAPLMRLQTLFRLPGMGLHELALLPGLPRPGAPALTRLLTRQMLLRMLPALVIMAATGLLMGAGRPFYSLLFWSSFGSLILLQGAGLLALNSQLFRWILGALAVALTAAIFASMLAGLGPRPPVWLLPAWQGACAVGAIVSGMAQSRLRALPHPWLAN</sequence>
<evidence type="ECO:0000313" key="2">
    <source>
        <dbReference type="EMBL" id="KRG56104.1"/>
    </source>
</evidence>
<dbReference type="RefSeq" id="WP_055771063.1">
    <property type="nucleotide sequence ID" value="NZ_LDJG01000019.1"/>
</dbReference>
<feature type="transmembrane region" description="Helical" evidence="1">
    <location>
        <begin position="171"/>
        <end position="191"/>
    </location>
</feature>
<feature type="transmembrane region" description="Helical" evidence="1">
    <location>
        <begin position="20"/>
        <end position="44"/>
    </location>
</feature>
<keyword evidence="1" id="KW-0812">Transmembrane</keyword>
<feature type="transmembrane region" description="Helical" evidence="1">
    <location>
        <begin position="266"/>
        <end position="283"/>
    </location>
</feature>
<gene>
    <name evidence="2" type="ORF">ABB22_13290</name>
</gene>
<organism evidence="2 3">
    <name type="scientific">Stenotrophomonas nitritireducens</name>
    <dbReference type="NCBI Taxonomy" id="83617"/>
    <lineage>
        <taxon>Bacteria</taxon>
        <taxon>Pseudomonadati</taxon>
        <taxon>Pseudomonadota</taxon>
        <taxon>Gammaproteobacteria</taxon>
        <taxon>Lysobacterales</taxon>
        <taxon>Lysobacteraceae</taxon>
        <taxon>Stenotrophomonas</taxon>
    </lineage>
</organism>
<feature type="transmembrane region" description="Helical" evidence="1">
    <location>
        <begin position="96"/>
        <end position="113"/>
    </location>
</feature>
<feature type="transmembrane region" description="Helical" evidence="1">
    <location>
        <begin position="119"/>
        <end position="137"/>
    </location>
</feature>
<feature type="transmembrane region" description="Helical" evidence="1">
    <location>
        <begin position="350"/>
        <end position="370"/>
    </location>
</feature>
<reference evidence="2 3" key="1">
    <citation type="submission" date="2015-05" db="EMBL/GenBank/DDBJ databases">
        <title>Genome sequencing and analysis of members of genus Stenotrophomonas.</title>
        <authorList>
            <person name="Patil P.P."/>
            <person name="Midha S."/>
            <person name="Patil P.B."/>
        </authorList>
    </citation>
    <scope>NUCLEOTIDE SEQUENCE [LARGE SCALE GENOMIC DNA]</scope>
    <source>
        <strain evidence="2 3">DSM 12575</strain>
    </source>
</reference>
<feature type="transmembrane region" description="Helical" evidence="1">
    <location>
        <begin position="50"/>
        <end position="75"/>
    </location>
</feature>
<comment type="caution">
    <text evidence="2">The sequence shown here is derived from an EMBL/GenBank/DDBJ whole genome shotgun (WGS) entry which is preliminary data.</text>
</comment>